<dbReference type="EMBL" id="KU877344">
    <property type="protein sequence ID" value="ANB51016.1"/>
    <property type="molecule type" value="Genomic_DNA"/>
</dbReference>
<keyword evidence="2" id="KW-1185">Reference proteome</keyword>
<dbReference type="RefSeq" id="YP_010776767.1">
    <property type="nucleotide sequence ID" value="NC_075034.1"/>
</dbReference>
<accession>A0A167RQL0</accession>
<dbReference type="Proteomes" id="UP000241365">
    <property type="component" value="Segment"/>
</dbReference>
<name>A0A167RQL0_9VIRU</name>
<dbReference type="SUPFAM" id="SSF56219">
    <property type="entry name" value="DNase I-like"/>
    <property type="match status" value="1"/>
</dbReference>
<reference evidence="1 2" key="1">
    <citation type="journal article" date="2016" name="Genome Announc.">
        <title>Complete Genome Sequence of a New Megavirus Family Member Isolated from an Inland Water Lake for the First Time in India.</title>
        <authorList>
            <person name="Chatterjee A."/>
            <person name="Ali F."/>
            <person name="Bange D."/>
            <person name="Kondabagil K."/>
        </authorList>
    </citation>
    <scope>NUCLEOTIDE SEQUENCE [LARGE SCALE GENOMIC DNA]</scope>
    <source>
        <strain evidence="1">1</strain>
    </source>
</reference>
<protein>
    <recommendedName>
        <fullName evidence="3">Endonuclease/exonuclease/phosphatase domain-containing protein</fullName>
    </recommendedName>
</protein>
<evidence type="ECO:0000313" key="2">
    <source>
        <dbReference type="Proteomes" id="UP000241365"/>
    </source>
</evidence>
<dbReference type="PANTHER" id="PTHR12121">
    <property type="entry name" value="CARBON CATABOLITE REPRESSOR PROTEIN 4"/>
    <property type="match status" value="1"/>
</dbReference>
<dbReference type="Gene3D" id="3.60.10.10">
    <property type="entry name" value="Endonuclease/exonuclease/phosphatase"/>
    <property type="match status" value="1"/>
</dbReference>
<organism evidence="1 2">
    <name type="scientific">Powai lake megavirus</name>
    <dbReference type="NCBI Taxonomy" id="1842663"/>
    <lineage>
        <taxon>Viruses</taxon>
        <taxon>Varidnaviria</taxon>
        <taxon>Bamfordvirae</taxon>
        <taxon>Nucleocytoviricota</taxon>
        <taxon>Megaviricetes</taxon>
        <taxon>Imitervirales</taxon>
        <taxon>Mimiviridae</taxon>
        <taxon>Megamimivirinae</taxon>
        <taxon>Megavirus</taxon>
        <taxon>Megavirus powaiense</taxon>
    </lineage>
</organism>
<proteinExistence type="predicted"/>
<dbReference type="PANTHER" id="PTHR12121:SF36">
    <property type="entry name" value="ENDONUCLEASE_EXONUCLEASE_PHOSPHATASE DOMAIN-CONTAINING PROTEIN"/>
    <property type="match status" value="1"/>
</dbReference>
<sequence length="296" mass="34092">MNHNLRTNQQDDSPIQFMTWNIPAGLCDHDSWNDRVGRIVKLLSLLNPDIACLQKITGYELRNKFIHDLNDIGFDVAYAPRNANEICTNNLILYNRKRVSLYKTKNIQLMSKEKYIPDDISNVNGFGTNLFLAYFSRCIEGQTILGSKFVVGNVHFPMNKQSRLDCSQKLAEWCVENKIKKYIIGGALNSYTGNGYDEQMEILEKSTTRVEDKGMCNGTEISGTFLGSEKDKFKFNFPKLDTVDHILYNLDFMRHSNTRFDARSMLEPEPELFSTRDLPSDHLPKMVDITFNKFIV</sequence>
<dbReference type="InterPro" id="IPR050410">
    <property type="entry name" value="CCR4/nocturin_mRNA_transcr"/>
</dbReference>
<dbReference type="InterPro" id="IPR036691">
    <property type="entry name" value="Endo/exonu/phosph_ase_sf"/>
</dbReference>
<dbReference type="GeneID" id="80513378"/>
<dbReference type="KEGG" id="vg:80513378"/>
<dbReference type="GO" id="GO:0000175">
    <property type="term" value="F:3'-5'-RNA exonuclease activity"/>
    <property type="evidence" value="ECO:0007669"/>
    <property type="project" value="TreeGrafter"/>
</dbReference>
<evidence type="ECO:0008006" key="3">
    <source>
        <dbReference type="Google" id="ProtNLM"/>
    </source>
</evidence>
<evidence type="ECO:0000313" key="1">
    <source>
        <dbReference type="EMBL" id="ANB51016.1"/>
    </source>
</evidence>